<reference evidence="2 3" key="2">
    <citation type="journal article" date="2019" name="G3 (Bethesda)">
        <title>Hybrid Assembly of the Genome of the Entomopathogenic Nematode Steinernema carpocapsae Identifies the X-Chromosome.</title>
        <authorList>
            <person name="Serra L."/>
            <person name="Macchietto M."/>
            <person name="Macias-Munoz A."/>
            <person name="McGill C.J."/>
            <person name="Rodriguez I.M."/>
            <person name="Rodriguez B."/>
            <person name="Murad R."/>
            <person name="Mortazavi A."/>
        </authorList>
    </citation>
    <scope>NUCLEOTIDE SEQUENCE [LARGE SCALE GENOMIC DNA]</scope>
    <source>
        <strain evidence="2 3">ALL</strain>
    </source>
</reference>
<proteinExistence type="predicted"/>
<keyword evidence="1" id="KW-0732">Signal</keyword>
<organism evidence="2 3">
    <name type="scientific">Steinernema carpocapsae</name>
    <name type="common">Entomopathogenic nematode</name>
    <dbReference type="NCBI Taxonomy" id="34508"/>
    <lineage>
        <taxon>Eukaryota</taxon>
        <taxon>Metazoa</taxon>
        <taxon>Ecdysozoa</taxon>
        <taxon>Nematoda</taxon>
        <taxon>Chromadorea</taxon>
        <taxon>Rhabditida</taxon>
        <taxon>Tylenchina</taxon>
        <taxon>Panagrolaimomorpha</taxon>
        <taxon>Strongyloidoidea</taxon>
        <taxon>Steinernematidae</taxon>
        <taxon>Steinernema</taxon>
    </lineage>
</organism>
<sequence>MSGSFSFVFLLAFVVFSTSSAERCPPIFGESECPIGFSCVEGKCTGEGLGEDCNVLDCPENTRCFKGRCFSTENLPCDRNVLVGENAAKSVVSDCGIKGKCVNGRCAMDRCAGVSCGLTELCLDGTCTNVTDRFCLASFDCGPTMDCVNNKCQDSGILSKPICSCDPDQVCNIDGSCTRKPTTQPTALKLN</sequence>
<gene>
    <name evidence="2" type="ORF">L596_008026</name>
</gene>
<comment type="caution">
    <text evidence="2">The sequence shown here is derived from an EMBL/GenBank/DDBJ whole genome shotgun (WGS) entry which is preliminary data.</text>
</comment>
<protein>
    <recommendedName>
        <fullName evidence="4">EB domain-containing protein</fullName>
    </recommendedName>
</protein>
<accession>A0A4U5PB76</accession>
<dbReference type="STRING" id="34508.A0A4U5PB76"/>
<feature type="signal peptide" evidence="1">
    <location>
        <begin position="1"/>
        <end position="21"/>
    </location>
</feature>
<feature type="chain" id="PRO_5020642374" description="EB domain-containing protein" evidence="1">
    <location>
        <begin position="22"/>
        <end position="191"/>
    </location>
</feature>
<dbReference type="EMBL" id="AZBU02000002">
    <property type="protein sequence ID" value="TKR93607.1"/>
    <property type="molecule type" value="Genomic_DNA"/>
</dbReference>
<evidence type="ECO:0000313" key="2">
    <source>
        <dbReference type="EMBL" id="TKR93607.1"/>
    </source>
</evidence>
<reference evidence="2 3" key="1">
    <citation type="journal article" date="2015" name="Genome Biol.">
        <title>Comparative genomics of Steinernema reveals deeply conserved gene regulatory networks.</title>
        <authorList>
            <person name="Dillman A.R."/>
            <person name="Macchietto M."/>
            <person name="Porter C.F."/>
            <person name="Rogers A."/>
            <person name="Williams B."/>
            <person name="Antoshechkin I."/>
            <person name="Lee M.M."/>
            <person name="Goodwin Z."/>
            <person name="Lu X."/>
            <person name="Lewis E.E."/>
            <person name="Goodrich-Blair H."/>
            <person name="Stock S.P."/>
            <person name="Adams B.J."/>
            <person name="Sternberg P.W."/>
            <person name="Mortazavi A."/>
        </authorList>
    </citation>
    <scope>NUCLEOTIDE SEQUENCE [LARGE SCALE GENOMIC DNA]</scope>
    <source>
        <strain evidence="2 3">ALL</strain>
    </source>
</reference>
<dbReference type="AlphaFoldDB" id="A0A4U5PB76"/>
<name>A0A4U5PB76_STECR</name>
<evidence type="ECO:0008006" key="4">
    <source>
        <dbReference type="Google" id="ProtNLM"/>
    </source>
</evidence>
<dbReference type="Proteomes" id="UP000298663">
    <property type="component" value="Unassembled WGS sequence"/>
</dbReference>
<keyword evidence="3" id="KW-1185">Reference proteome</keyword>
<dbReference type="OrthoDB" id="4405280at2759"/>
<evidence type="ECO:0000256" key="1">
    <source>
        <dbReference type="SAM" id="SignalP"/>
    </source>
</evidence>
<evidence type="ECO:0000313" key="3">
    <source>
        <dbReference type="Proteomes" id="UP000298663"/>
    </source>
</evidence>